<feature type="non-terminal residue" evidence="2">
    <location>
        <position position="98"/>
    </location>
</feature>
<keyword evidence="3" id="KW-1185">Reference proteome</keyword>
<dbReference type="STRING" id="1095629.A0A0C9WVP8"/>
<reference evidence="2 3" key="1">
    <citation type="submission" date="2014-04" db="EMBL/GenBank/DDBJ databases">
        <authorList>
            <consortium name="DOE Joint Genome Institute"/>
            <person name="Kuo A."/>
            <person name="Kohler A."/>
            <person name="Nagy L.G."/>
            <person name="Floudas D."/>
            <person name="Copeland A."/>
            <person name="Barry K.W."/>
            <person name="Cichocki N."/>
            <person name="Veneault-Fourrey C."/>
            <person name="LaButti K."/>
            <person name="Lindquist E.A."/>
            <person name="Lipzen A."/>
            <person name="Lundell T."/>
            <person name="Morin E."/>
            <person name="Murat C."/>
            <person name="Sun H."/>
            <person name="Tunlid A."/>
            <person name="Henrissat B."/>
            <person name="Grigoriev I.V."/>
            <person name="Hibbett D.S."/>
            <person name="Martin F."/>
            <person name="Nordberg H.P."/>
            <person name="Cantor M.N."/>
            <person name="Hua S.X."/>
        </authorList>
    </citation>
    <scope>NUCLEOTIDE SEQUENCE [LARGE SCALE GENOMIC DNA]</scope>
    <source>
        <strain evidence="2 3">LaAM-08-1</strain>
    </source>
</reference>
<name>A0A0C9WVP8_9AGAR</name>
<accession>A0A0C9WVP8</accession>
<proteinExistence type="predicted"/>
<evidence type="ECO:0000259" key="1">
    <source>
        <dbReference type="Pfam" id="PF18803"/>
    </source>
</evidence>
<dbReference type="Pfam" id="PF18803">
    <property type="entry name" value="CxC2"/>
    <property type="match status" value="1"/>
</dbReference>
<protein>
    <recommendedName>
        <fullName evidence="1">CxC2-like cysteine cluster KDZ transposase-associated domain-containing protein</fullName>
    </recommendedName>
</protein>
<sequence>DISSLRSQGYATHLGHHGACCPSADKEVLFILVDTNGIHNTKFCFCNCAGAPDRVEQLMRVRMFPATMRRPTMAFTFNLLHQFHLHHLESKASAYDFI</sequence>
<evidence type="ECO:0000313" key="2">
    <source>
        <dbReference type="EMBL" id="KIJ96575.1"/>
    </source>
</evidence>
<feature type="non-terminal residue" evidence="2">
    <location>
        <position position="1"/>
    </location>
</feature>
<evidence type="ECO:0000313" key="3">
    <source>
        <dbReference type="Proteomes" id="UP000054477"/>
    </source>
</evidence>
<dbReference type="AlphaFoldDB" id="A0A0C9WVP8"/>
<feature type="domain" description="CxC2-like cysteine cluster KDZ transposase-associated" evidence="1">
    <location>
        <begin position="5"/>
        <end position="98"/>
    </location>
</feature>
<dbReference type="EMBL" id="KN838717">
    <property type="protein sequence ID" value="KIJ96575.1"/>
    <property type="molecule type" value="Genomic_DNA"/>
</dbReference>
<dbReference type="HOGENOM" id="CLU_003703_1_2_1"/>
<gene>
    <name evidence="2" type="ORF">K443DRAFT_62774</name>
</gene>
<dbReference type="OrthoDB" id="3056576at2759"/>
<reference evidence="3" key="2">
    <citation type="submission" date="2015-01" db="EMBL/GenBank/DDBJ databases">
        <title>Evolutionary Origins and Diversification of the Mycorrhizal Mutualists.</title>
        <authorList>
            <consortium name="DOE Joint Genome Institute"/>
            <consortium name="Mycorrhizal Genomics Consortium"/>
            <person name="Kohler A."/>
            <person name="Kuo A."/>
            <person name="Nagy L.G."/>
            <person name="Floudas D."/>
            <person name="Copeland A."/>
            <person name="Barry K.W."/>
            <person name="Cichocki N."/>
            <person name="Veneault-Fourrey C."/>
            <person name="LaButti K."/>
            <person name="Lindquist E.A."/>
            <person name="Lipzen A."/>
            <person name="Lundell T."/>
            <person name="Morin E."/>
            <person name="Murat C."/>
            <person name="Riley R."/>
            <person name="Ohm R."/>
            <person name="Sun H."/>
            <person name="Tunlid A."/>
            <person name="Henrissat B."/>
            <person name="Grigoriev I.V."/>
            <person name="Hibbett D.S."/>
            <person name="Martin F."/>
        </authorList>
    </citation>
    <scope>NUCLEOTIDE SEQUENCE [LARGE SCALE GENOMIC DNA]</scope>
    <source>
        <strain evidence="3">LaAM-08-1</strain>
    </source>
</reference>
<organism evidence="2 3">
    <name type="scientific">Laccaria amethystina LaAM-08-1</name>
    <dbReference type="NCBI Taxonomy" id="1095629"/>
    <lineage>
        <taxon>Eukaryota</taxon>
        <taxon>Fungi</taxon>
        <taxon>Dikarya</taxon>
        <taxon>Basidiomycota</taxon>
        <taxon>Agaricomycotina</taxon>
        <taxon>Agaricomycetes</taxon>
        <taxon>Agaricomycetidae</taxon>
        <taxon>Agaricales</taxon>
        <taxon>Agaricineae</taxon>
        <taxon>Hydnangiaceae</taxon>
        <taxon>Laccaria</taxon>
    </lineage>
</organism>
<dbReference type="Proteomes" id="UP000054477">
    <property type="component" value="Unassembled WGS sequence"/>
</dbReference>
<dbReference type="InterPro" id="IPR041457">
    <property type="entry name" value="CxC2_KDZ-assoc"/>
</dbReference>